<evidence type="ECO:0000256" key="10">
    <source>
        <dbReference type="ARBA" id="ARBA00022984"/>
    </source>
</evidence>
<dbReference type="PANTHER" id="PTHR21581">
    <property type="entry name" value="D-ALANYL-D-ALANINE CARBOXYPEPTIDASE"/>
    <property type="match status" value="1"/>
</dbReference>
<feature type="domain" description="Peptidase S11 D-Ala-D-Ala carboxypeptidase A C-terminal" evidence="19">
    <location>
        <begin position="293"/>
        <end position="384"/>
    </location>
</feature>
<gene>
    <name evidence="20" type="ORF">SAMN02745114_00586</name>
</gene>
<dbReference type="GO" id="GO:0008360">
    <property type="term" value="P:regulation of cell shape"/>
    <property type="evidence" value="ECO:0007669"/>
    <property type="project" value="UniProtKB-KW"/>
</dbReference>
<evidence type="ECO:0000256" key="3">
    <source>
        <dbReference type="ARBA" id="ARBA00007164"/>
    </source>
</evidence>
<dbReference type="Proteomes" id="UP000190657">
    <property type="component" value="Unassembled WGS sequence"/>
</dbReference>
<evidence type="ECO:0000259" key="19">
    <source>
        <dbReference type="SMART" id="SM00936"/>
    </source>
</evidence>
<dbReference type="InterPro" id="IPR012907">
    <property type="entry name" value="Peptidase_S11_C"/>
</dbReference>
<keyword evidence="21" id="KW-1185">Reference proteome</keyword>
<comment type="similarity">
    <text evidence="3 15">Belongs to the peptidase S11 family.</text>
</comment>
<evidence type="ECO:0000256" key="18">
    <source>
        <dbReference type="SAM" id="SignalP"/>
    </source>
</evidence>
<dbReference type="GO" id="GO:0006508">
    <property type="term" value="P:proteolysis"/>
    <property type="evidence" value="ECO:0007669"/>
    <property type="project" value="UniProtKB-KW"/>
</dbReference>
<dbReference type="Pfam" id="PF07943">
    <property type="entry name" value="PBP5_C"/>
    <property type="match status" value="1"/>
</dbReference>
<evidence type="ECO:0000256" key="12">
    <source>
        <dbReference type="ARBA" id="ARBA00034000"/>
    </source>
</evidence>
<dbReference type="UniPathway" id="UPA00219"/>
<evidence type="ECO:0000256" key="2">
    <source>
        <dbReference type="ARBA" id="ARBA00004752"/>
    </source>
</evidence>
<evidence type="ECO:0000256" key="17">
    <source>
        <dbReference type="SAM" id="Phobius"/>
    </source>
</evidence>
<evidence type="ECO:0000256" key="15">
    <source>
        <dbReference type="RuleBase" id="RU004016"/>
    </source>
</evidence>
<keyword evidence="11" id="KW-0961">Cell wall biogenesis/degradation</keyword>
<keyword evidence="5 20" id="KW-0121">Carboxypeptidase</keyword>
<accession>A0A1T4KSX5</accession>
<dbReference type="OrthoDB" id="9791132at2"/>
<dbReference type="InterPro" id="IPR001967">
    <property type="entry name" value="Peptidase_S11_N"/>
</dbReference>
<keyword evidence="6" id="KW-0645">Protease</keyword>
<dbReference type="SMART" id="SM00936">
    <property type="entry name" value="PBP5_C"/>
    <property type="match status" value="1"/>
</dbReference>
<feature type="transmembrane region" description="Helical" evidence="17">
    <location>
        <begin position="402"/>
        <end position="422"/>
    </location>
</feature>
<feature type="active site" description="Proton acceptor" evidence="13">
    <location>
        <position position="70"/>
    </location>
</feature>
<dbReference type="InterPro" id="IPR037167">
    <property type="entry name" value="Peptidase_S11_C_sf"/>
</dbReference>
<dbReference type="Pfam" id="PF00768">
    <property type="entry name" value="Peptidase_S11"/>
    <property type="match status" value="1"/>
</dbReference>
<evidence type="ECO:0000256" key="14">
    <source>
        <dbReference type="PIRSR" id="PIRSR618044-2"/>
    </source>
</evidence>
<dbReference type="AlphaFoldDB" id="A0A1T4KSX5"/>
<evidence type="ECO:0000256" key="13">
    <source>
        <dbReference type="PIRSR" id="PIRSR618044-1"/>
    </source>
</evidence>
<dbReference type="GO" id="GO:0009002">
    <property type="term" value="F:serine-type D-Ala-D-Ala carboxypeptidase activity"/>
    <property type="evidence" value="ECO:0007669"/>
    <property type="project" value="UniProtKB-EC"/>
</dbReference>
<evidence type="ECO:0000256" key="1">
    <source>
        <dbReference type="ARBA" id="ARBA00003217"/>
    </source>
</evidence>
<dbReference type="Gene3D" id="2.60.410.10">
    <property type="entry name" value="D-Ala-D-Ala carboxypeptidase, C-terminal domain"/>
    <property type="match status" value="1"/>
</dbReference>
<feature type="binding site" evidence="14">
    <location>
        <position position="234"/>
    </location>
    <ligand>
        <name>substrate</name>
    </ligand>
</feature>
<keyword evidence="17" id="KW-1133">Transmembrane helix</keyword>
<dbReference type="GO" id="GO:0009252">
    <property type="term" value="P:peptidoglycan biosynthetic process"/>
    <property type="evidence" value="ECO:0007669"/>
    <property type="project" value="UniProtKB-UniPathway"/>
</dbReference>
<reference evidence="20 21" key="1">
    <citation type="submission" date="2017-02" db="EMBL/GenBank/DDBJ databases">
        <authorList>
            <person name="Peterson S.W."/>
        </authorList>
    </citation>
    <scope>NUCLEOTIDE SEQUENCE [LARGE SCALE GENOMIC DNA]</scope>
    <source>
        <strain evidence="20 21">ATCC 51222</strain>
    </source>
</reference>
<evidence type="ECO:0000256" key="16">
    <source>
        <dbReference type="SAM" id="MobiDB-lite"/>
    </source>
</evidence>
<dbReference type="EC" id="3.4.16.4" evidence="4"/>
<evidence type="ECO:0000256" key="11">
    <source>
        <dbReference type="ARBA" id="ARBA00023316"/>
    </source>
</evidence>
<dbReference type="SUPFAM" id="SSF56601">
    <property type="entry name" value="beta-lactamase/transpeptidase-like"/>
    <property type="match status" value="1"/>
</dbReference>
<evidence type="ECO:0000256" key="9">
    <source>
        <dbReference type="ARBA" id="ARBA00022960"/>
    </source>
</evidence>
<dbReference type="EMBL" id="FUWW01000005">
    <property type="protein sequence ID" value="SJZ45511.1"/>
    <property type="molecule type" value="Genomic_DNA"/>
</dbReference>
<sequence>MKKLLSVFMSIVIISLTVFCVPFTAKAATYTPNVKIYADAYMLISLDDDSHPVVAEKNADKRKYPASLTKIVTTMVTLNKVQNLSQTTTVSKSAIEALYGTGAQVAGLKIGQTITIEELLYLTMVHSACDACQVLAEFVSGSVPAFVEEMNNWVKSLGCKDTNFVNPDGLHDPNHYTTPSDMAKITLAAMKNEIFNKISSTQQYKFGKLNFIHTNYMLDKFHVTYYYPYAQGIKTGSTEQAGYCVITKASKGGYNYLAIVMDSPIEVLDGIKTKCSFIDAKSLFDWAFDSLKYTTVVRKNDIAYELPVNNGKDADTVQLVVKDDVTTLVPSTLDPSNVIIEPVDPPESLDAPVTKDDFVCKANVIFGEKTIVTVDLVAAKTVELSTFLKILNALKKFFTNKIVLAVLGVIVLLAILYIVTFVRRLRRDKERVAKRRREQEELDKQLYGDDDYLPPPRPRR</sequence>
<feature type="chain" id="PRO_5013024281" description="serine-type D-Ala-D-Ala carboxypeptidase" evidence="18">
    <location>
        <begin position="28"/>
        <end position="460"/>
    </location>
</feature>
<dbReference type="Gene3D" id="3.40.710.10">
    <property type="entry name" value="DD-peptidase/beta-lactamase superfamily"/>
    <property type="match status" value="1"/>
</dbReference>
<feature type="active site" description="Proton acceptor" evidence="13">
    <location>
        <position position="67"/>
    </location>
</feature>
<keyword evidence="17" id="KW-0472">Membrane</keyword>
<organism evidence="20 21">
    <name type="scientific">Eubacterium coprostanoligenes</name>
    <dbReference type="NCBI Taxonomy" id="290054"/>
    <lineage>
        <taxon>Bacteria</taxon>
        <taxon>Bacillati</taxon>
        <taxon>Bacillota</taxon>
        <taxon>Clostridia</taxon>
        <taxon>Eubacteriales</taxon>
        <taxon>Eubacteriaceae</taxon>
        <taxon>Eubacterium</taxon>
    </lineage>
</organism>
<dbReference type="RefSeq" id="WP_078768084.1">
    <property type="nucleotide sequence ID" value="NZ_FUWW01000005.1"/>
</dbReference>
<evidence type="ECO:0000256" key="4">
    <source>
        <dbReference type="ARBA" id="ARBA00012448"/>
    </source>
</evidence>
<dbReference type="GO" id="GO:0071555">
    <property type="term" value="P:cell wall organization"/>
    <property type="evidence" value="ECO:0007669"/>
    <property type="project" value="UniProtKB-KW"/>
</dbReference>
<evidence type="ECO:0000256" key="5">
    <source>
        <dbReference type="ARBA" id="ARBA00022645"/>
    </source>
</evidence>
<protein>
    <recommendedName>
        <fullName evidence="4">serine-type D-Ala-D-Ala carboxypeptidase</fullName>
        <ecNumber evidence="4">3.4.16.4</ecNumber>
    </recommendedName>
</protein>
<evidence type="ECO:0000313" key="20">
    <source>
        <dbReference type="EMBL" id="SJZ45511.1"/>
    </source>
</evidence>
<evidence type="ECO:0000313" key="21">
    <source>
        <dbReference type="Proteomes" id="UP000190657"/>
    </source>
</evidence>
<dbReference type="InterPro" id="IPR015956">
    <property type="entry name" value="Peniciliin-bd_prot_C_sf"/>
</dbReference>
<keyword evidence="10" id="KW-0573">Peptidoglycan synthesis</keyword>
<keyword evidence="7 18" id="KW-0732">Signal</keyword>
<feature type="signal peptide" evidence="18">
    <location>
        <begin position="1"/>
        <end position="27"/>
    </location>
</feature>
<evidence type="ECO:0000256" key="8">
    <source>
        <dbReference type="ARBA" id="ARBA00022801"/>
    </source>
</evidence>
<keyword evidence="17" id="KW-0812">Transmembrane</keyword>
<feature type="active site" evidence="13">
    <location>
        <position position="127"/>
    </location>
</feature>
<comment type="catalytic activity">
    <reaction evidence="12">
        <text>Preferential cleavage: (Ac)2-L-Lys-D-Ala-|-D-Ala. Also transpeptidation of peptidyl-alanyl moieties that are N-acyl substituents of D-alanine.</text>
        <dbReference type="EC" id="3.4.16.4"/>
    </reaction>
</comment>
<comment type="function">
    <text evidence="1">Removes C-terminal D-alanyl residues from sugar-peptide cell wall precursors.</text>
</comment>
<evidence type="ECO:0000256" key="6">
    <source>
        <dbReference type="ARBA" id="ARBA00022670"/>
    </source>
</evidence>
<keyword evidence="9" id="KW-0133">Cell shape</keyword>
<dbReference type="InterPro" id="IPR018044">
    <property type="entry name" value="Peptidase_S11"/>
</dbReference>
<feature type="region of interest" description="Disordered" evidence="16">
    <location>
        <begin position="431"/>
        <end position="460"/>
    </location>
</feature>
<proteinExistence type="inferred from homology"/>
<name>A0A1T4KSX5_9FIRM</name>
<dbReference type="InterPro" id="IPR012338">
    <property type="entry name" value="Beta-lactam/transpept-like"/>
</dbReference>
<keyword evidence="8" id="KW-0378">Hydrolase</keyword>
<dbReference type="STRING" id="290054.SAMN02745114_00586"/>
<dbReference type="PANTHER" id="PTHR21581:SF6">
    <property type="entry name" value="TRAFFICKING PROTEIN PARTICLE COMPLEX SUBUNIT 12"/>
    <property type="match status" value="1"/>
</dbReference>
<comment type="pathway">
    <text evidence="2">Cell wall biogenesis; peptidoglycan biosynthesis.</text>
</comment>
<dbReference type="PRINTS" id="PR00725">
    <property type="entry name" value="DADACBPTASE1"/>
</dbReference>
<dbReference type="SUPFAM" id="SSF69189">
    <property type="entry name" value="Penicillin-binding protein associated domain"/>
    <property type="match status" value="1"/>
</dbReference>
<feature type="compositionally biased region" description="Basic and acidic residues" evidence="16">
    <location>
        <begin position="431"/>
        <end position="447"/>
    </location>
</feature>
<evidence type="ECO:0000256" key="7">
    <source>
        <dbReference type="ARBA" id="ARBA00022729"/>
    </source>
</evidence>